<comment type="caution">
    <text evidence="1">The sequence shown here is derived from an EMBL/GenBank/DDBJ whole genome shotgun (WGS) entry which is preliminary data.</text>
</comment>
<name>A0A5C5Z1B3_9BACT</name>
<evidence type="ECO:0000313" key="1">
    <source>
        <dbReference type="EMBL" id="TWT80677.1"/>
    </source>
</evidence>
<keyword evidence="1" id="KW-0489">Methyltransferase</keyword>
<organism evidence="1 2">
    <name type="scientific">Novipirellula herctigrandis</name>
    <dbReference type="NCBI Taxonomy" id="2527986"/>
    <lineage>
        <taxon>Bacteria</taxon>
        <taxon>Pseudomonadati</taxon>
        <taxon>Planctomycetota</taxon>
        <taxon>Planctomycetia</taxon>
        <taxon>Pirellulales</taxon>
        <taxon>Pirellulaceae</taxon>
        <taxon>Novipirellula</taxon>
    </lineage>
</organism>
<dbReference type="GO" id="GO:0032259">
    <property type="term" value="P:methylation"/>
    <property type="evidence" value="ECO:0007669"/>
    <property type="project" value="UniProtKB-KW"/>
</dbReference>
<keyword evidence="1" id="KW-0808">Transferase</keyword>
<dbReference type="OrthoDB" id="271280at2"/>
<dbReference type="InterPro" id="IPR005358">
    <property type="entry name" value="Puta_zinc/iron-chelating_dom"/>
</dbReference>
<keyword evidence="1" id="KW-0282">Flagellum</keyword>
<reference evidence="1 2" key="1">
    <citation type="submission" date="2019-02" db="EMBL/GenBank/DDBJ databases">
        <title>Deep-cultivation of Planctomycetes and their phenomic and genomic characterization uncovers novel biology.</title>
        <authorList>
            <person name="Wiegand S."/>
            <person name="Jogler M."/>
            <person name="Boedeker C."/>
            <person name="Pinto D."/>
            <person name="Vollmers J."/>
            <person name="Rivas-Marin E."/>
            <person name="Kohn T."/>
            <person name="Peeters S.H."/>
            <person name="Heuer A."/>
            <person name="Rast P."/>
            <person name="Oberbeckmann S."/>
            <person name="Bunk B."/>
            <person name="Jeske O."/>
            <person name="Meyerdierks A."/>
            <person name="Storesund J.E."/>
            <person name="Kallscheuer N."/>
            <person name="Luecker S."/>
            <person name="Lage O.M."/>
            <person name="Pohl T."/>
            <person name="Merkel B.J."/>
            <person name="Hornburger P."/>
            <person name="Mueller R.-W."/>
            <person name="Bruemmer F."/>
            <person name="Labrenz M."/>
            <person name="Spormann A.M."/>
            <person name="Op Den Camp H."/>
            <person name="Overmann J."/>
            <person name="Amann R."/>
            <person name="Jetten M.S.M."/>
            <person name="Mascher T."/>
            <person name="Medema M.H."/>
            <person name="Devos D.P."/>
            <person name="Kaster A.-K."/>
            <person name="Ovreas L."/>
            <person name="Rohde M."/>
            <person name="Galperin M.Y."/>
            <person name="Jogler C."/>
        </authorList>
    </citation>
    <scope>NUCLEOTIDE SEQUENCE [LARGE SCALE GENOMIC DNA]</scope>
    <source>
        <strain evidence="1 2">CA13</strain>
    </source>
</reference>
<dbReference type="Proteomes" id="UP000315010">
    <property type="component" value="Unassembled WGS sequence"/>
</dbReference>
<keyword evidence="2" id="KW-1185">Reference proteome</keyword>
<dbReference type="GO" id="GO:0008168">
    <property type="term" value="F:methyltransferase activity"/>
    <property type="evidence" value="ECO:0007669"/>
    <property type="project" value="UniProtKB-KW"/>
</dbReference>
<evidence type="ECO:0000313" key="2">
    <source>
        <dbReference type="Proteomes" id="UP000315010"/>
    </source>
</evidence>
<gene>
    <name evidence="1" type="ORF">CA13_21230</name>
</gene>
<protein>
    <submittedName>
        <fullName evidence="1">Flagellin N-methylase</fullName>
    </submittedName>
</protein>
<dbReference type="Pfam" id="PF03692">
    <property type="entry name" value="CxxCxxCC"/>
    <property type="match status" value="1"/>
</dbReference>
<dbReference type="EMBL" id="SJPJ01000001">
    <property type="protein sequence ID" value="TWT80677.1"/>
    <property type="molecule type" value="Genomic_DNA"/>
</dbReference>
<keyword evidence="1" id="KW-0969">Cilium</keyword>
<sequence>MPIARAFLNGIPLYGLCMSNESNHSTPRINKRVLPTVSSDSVVDCSGCGVCCMHMGYPVYTQATETRPAEPWWETMPEAIKQELLETMATYQTPDGELDGPCIWLDMETRRCRHHEHRPNVCRDFQVGSKTCRDWRNHYRDRLKGQ</sequence>
<proteinExistence type="predicted"/>
<dbReference type="AlphaFoldDB" id="A0A5C5Z1B3"/>
<dbReference type="RefSeq" id="WP_146395874.1">
    <property type="nucleotide sequence ID" value="NZ_SJPJ01000001.1"/>
</dbReference>
<keyword evidence="1" id="KW-0966">Cell projection</keyword>
<accession>A0A5C5Z1B3</accession>